<comment type="function">
    <text evidence="9">Component of the Mediator complex, a coactivator involved in the regulated transcription of nearly all RNA polymerase II-dependent genes. Mediator functions as a bridge to convey information from gene-specific regulatory proteins to the basal RNA polymerase II transcription machinery. Mediator is recruited to promoters by direct interactions with regulatory proteins and serves as a scaffold for the assembly of a functional preinitiation complex with RNA polymerase II and the general transcription factors.</text>
</comment>
<keyword evidence="6 9" id="KW-0804">Transcription</keyword>
<evidence type="ECO:0000256" key="5">
    <source>
        <dbReference type="ARBA" id="ARBA00023159"/>
    </source>
</evidence>
<dbReference type="GO" id="GO:0070847">
    <property type="term" value="C:core mediator complex"/>
    <property type="evidence" value="ECO:0007669"/>
    <property type="project" value="TreeGrafter"/>
</dbReference>
<evidence type="ECO:0000256" key="4">
    <source>
        <dbReference type="ARBA" id="ARBA00023015"/>
    </source>
</evidence>
<keyword evidence="7 9" id="KW-0539">Nucleus</keyword>
<comment type="subunit">
    <text evidence="9">Component of the Mediator complex.</text>
</comment>
<dbReference type="PANTHER" id="PTHR12809">
    <property type="entry name" value="MEDIATOR COMPLEX SUBUNIT"/>
    <property type="match status" value="1"/>
</dbReference>
<dbReference type="EMBL" id="MBFS01000902">
    <property type="protein sequence ID" value="PVV01668.1"/>
    <property type="molecule type" value="Genomic_DNA"/>
</dbReference>
<dbReference type="GO" id="GO:0006357">
    <property type="term" value="P:regulation of transcription by RNA polymerase II"/>
    <property type="evidence" value="ECO:0007669"/>
    <property type="project" value="InterPro"/>
</dbReference>
<dbReference type="GO" id="GO:0003712">
    <property type="term" value="F:transcription coregulator activity"/>
    <property type="evidence" value="ECO:0007669"/>
    <property type="project" value="UniProtKB-UniRule"/>
</dbReference>
<sequence length="1897" mass="213619">MNVESADKDQIDMVSEQGYPETLDKLHADLLPDITDGNVSLSQVVDRLITFAYTEFLNLIETFPSKSNEQKKSLAIEYTLLMRQVFAKLIAISRWAKNADQINKAQRIVAYLQEQNIKIIEALDSLYGIGVEEARKRARNYDILSAIQVLKSGSHKCFESQVLDKYISRNLLSATEKQKIVKLIEEEVRLRLVKGEPLPKVMSKYTVKNATVNFVVPQEFRVSLTFLQVKKIVPWHIISLEIFVQGHSCDHSKVTFKLTQPQLNSLKFISQDILINANNQFNYPDDKDAGSIASNPPIKSQNDKIPPLAQLYDYLPLFLAQTKYNQHLSPEIDKLRTSLTINYWISPSSIASPSLKLNFPGNTLISVPRNRQMHLHQNSSASQGNFIKLTILESSKYKQVHFSKLNDTNQFPKDYLSLIPEGNPSLLSRVISVEKEKADTSTKYALRVEWSGTSGLRSRFTRVKNLFGDLEIESKLSPDNLMSLVPLHLDSLNAEALVSFFQKVHSALIIFDLYKSLDDSNALSPSDIQILLHDPVLNVTEIVNISKLSEDFLDFSLFAASGEPNSSTHADTIKMFVLRVWYRSRESAIDISINTVTGRLVLKPYVFPKNESVNKVDPEVLEKISKDLNQRPSRIFEAILELRSLLIMSDIEKSAYKISGAVPLLFRNGSSISKINNSFRIPIRISPTDNELILNCIYGKNDPGNLNTVILILQLDINEVHHQSERLEWFIFITMEKKLSFYLAQFSSNLENNNSFRTLVQIMPLSICDFLGVLCENTHQNMRNSHFSQTTSDSKRIPLATSSEQNFGFFNSLESYTLSILEGRSGIPEGFLDLLVDSCMAYIYTTSIQSQLLRSKLQYHFFPSNILSSSTDSLDEIGSLYRTRSKSPVLARRSSYLSLIPTHGSTGGPIPKKEKFPTIYLPISSILNKLGEFSRFFRCIFSRNTSSEMVRLKVRSVQSKSKTLLKRSSSSVDISMPGKPSRYYLKATIPLSKLNLPSLVKTRLLENSLYVAVTDANLGLSVHSDAYPSTIFINREYYALETCTKDFLDDWANIMAILNLVKLSSESDILWFSLGVQYNSNYNLSNSSFEQSGSSLYYKVCDYCSSLDTVGPSILLNLGVPGFYIMVHSSRDHGNKNLDGFESQIFGETPGPSNFFEISFLVARSSLLSSTCCNHKINACTIACTNCFFNQQCDQCLLGQNSNFFNPPFNSSSWQLIRFYIESVKKFLNSSATLPALNASFQYLLVLISNFNGLNRIANYSQEHQNTSFQSKFLDFLPVSNNSKIYNGLPDGSNDIFVFDQKVQQIFLGSSPNSMSLLPNVDSSVNLIFNLYDEIKVSLYGSKHFLISSAQFLGSSRFFEMPPSDGNNSDGLAPFELTVLCIKSLLAFFSNEDLLKDIANCATPENFSDSNSCIENKETIEKTLYSLLNGFTTFSSIIDEVSQSTFQIPDDKAQLPKIIPLNKDIVILSFGLFPVFLRIFCEISSITTLCSNLLSSFSKNFLKADAQRCKLVKTVKNKNPFSFSILGLSQNLQLTLKPILKGKNGFSNDSKTRGIIELIKDIRHCETLKWESFVCQLLNVEWIISIKSNLDFGNDSSQENKLRKSSDVKIDPLTLLSFETLLNSFIHNEKHNISTLVLYAANFYSSLLLLPNSLFHLLLGYFVKSKTLEISLEKFIPVFDGYQYFLSHGIAHSSESQSSSRKTRIKLAPLVSEVEFSSEIKLFDYDVSSNALSILAVIMDPTHTLSQSLDKLPQNLLFFPLKFYFGNKWDIKINSEISYRLKSAIENYQNKTTLTYRIGTKDTHNPEMCSNIALFPANLGSDGKGLITILENVKSKAIDLLKSSKAVDQGFDSLGKLAKPLSVEYNQTVEDAGILLSTSICLLSGYSYNDFLPHFST</sequence>
<comment type="subcellular location">
    <subcellularLocation>
        <location evidence="1 9">Nucleus</location>
    </subcellularLocation>
</comment>
<dbReference type="STRING" id="133381.A0A2T9ZAR1"/>
<comment type="caution">
    <text evidence="11">The sequence shown here is derived from an EMBL/GenBank/DDBJ whole genome shotgun (WGS) entry which is preliminary data.</text>
</comment>
<dbReference type="InterPro" id="IPR013947">
    <property type="entry name" value="Mediator_Med14"/>
</dbReference>
<gene>
    <name evidence="12" type="ORF">BB560_000044</name>
    <name evidence="11" type="ORF">BB560_003905</name>
</gene>
<evidence type="ECO:0000256" key="9">
    <source>
        <dbReference type="RuleBase" id="RU365082"/>
    </source>
</evidence>
<feature type="domain" description="Mediator complex subunit MED14 N-terminal" evidence="10">
    <location>
        <begin position="39"/>
        <end position="226"/>
    </location>
</feature>
<protein>
    <recommendedName>
        <fullName evidence="3 9">Mediator of RNA polymerase II transcription subunit 14</fullName>
    </recommendedName>
    <alternativeName>
        <fullName evidence="8 9">Mediator complex subunit 14</fullName>
    </alternativeName>
</protein>
<dbReference type="GO" id="GO:0016592">
    <property type="term" value="C:mediator complex"/>
    <property type="evidence" value="ECO:0007669"/>
    <property type="project" value="UniProtKB-UniRule"/>
</dbReference>
<dbReference type="PANTHER" id="PTHR12809:SF2">
    <property type="entry name" value="MEDIATOR OF RNA POLYMERASE II TRANSCRIPTION SUBUNIT 14"/>
    <property type="match status" value="1"/>
</dbReference>
<keyword evidence="13" id="KW-1185">Reference proteome</keyword>
<dbReference type="Proteomes" id="UP000245609">
    <property type="component" value="Unassembled WGS sequence"/>
</dbReference>
<keyword evidence="4 9" id="KW-0805">Transcription regulation</keyword>
<name>A0A2T9ZAR1_9FUNG</name>
<organism evidence="11 13">
    <name type="scientific">Smittium megazygosporum</name>
    <dbReference type="NCBI Taxonomy" id="133381"/>
    <lineage>
        <taxon>Eukaryota</taxon>
        <taxon>Fungi</taxon>
        <taxon>Fungi incertae sedis</taxon>
        <taxon>Zoopagomycota</taxon>
        <taxon>Kickxellomycotina</taxon>
        <taxon>Harpellomycetes</taxon>
        <taxon>Harpellales</taxon>
        <taxon>Legeriomycetaceae</taxon>
        <taxon>Smittium</taxon>
    </lineage>
</organism>
<evidence type="ECO:0000256" key="8">
    <source>
        <dbReference type="ARBA" id="ARBA00032007"/>
    </source>
</evidence>
<evidence type="ECO:0000259" key="10">
    <source>
        <dbReference type="Pfam" id="PF08638"/>
    </source>
</evidence>
<evidence type="ECO:0000256" key="6">
    <source>
        <dbReference type="ARBA" id="ARBA00023163"/>
    </source>
</evidence>
<dbReference type="OrthoDB" id="205099at2759"/>
<evidence type="ECO:0000256" key="1">
    <source>
        <dbReference type="ARBA" id="ARBA00004123"/>
    </source>
</evidence>
<evidence type="ECO:0000256" key="2">
    <source>
        <dbReference type="ARBA" id="ARBA00007813"/>
    </source>
</evidence>
<dbReference type="EMBL" id="MBFS01000005">
    <property type="protein sequence ID" value="PVV05436.1"/>
    <property type="molecule type" value="Genomic_DNA"/>
</dbReference>
<proteinExistence type="inferred from homology"/>
<evidence type="ECO:0000313" key="11">
    <source>
        <dbReference type="EMBL" id="PVV01668.1"/>
    </source>
</evidence>
<evidence type="ECO:0000256" key="3">
    <source>
        <dbReference type="ARBA" id="ARBA00019619"/>
    </source>
</evidence>
<evidence type="ECO:0000313" key="13">
    <source>
        <dbReference type="Proteomes" id="UP000245609"/>
    </source>
</evidence>
<comment type="similarity">
    <text evidence="2 9">Belongs to the Mediator complex subunit 14 family.</text>
</comment>
<keyword evidence="5 9" id="KW-0010">Activator</keyword>
<accession>A0A2T9ZAR1</accession>
<evidence type="ECO:0000256" key="7">
    <source>
        <dbReference type="ARBA" id="ARBA00023242"/>
    </source>
</evidence>
<evidence type="ECO:0000313" key="12">
    <source>
        <dbReference type="EMBL" id="PVV05436.1"/>
    </source>
</evidence>
<dbReference type="Pfam" id="PF08638">
    <property type="entry name" value="Med14"/>
    <property type="match status" value="1"/>
</dbReference>
<dbReference type="InterPro" id="IPR055122">
    <property type="entry name" value="Med14_N"/>
</dbReference>
<reference evidence="11 13" key="1">
    <citation type="journal article" date="2018" name="MBio">
        <title>Comparative Genomics Reveals the Core Gene Toolbox for the Fungus-Insect Symbiosis.</title>
        <authorList>
            <person name="Wang Y."/>
            <person name="Stata M."/>
            <person name="Wang W."/>
            <person name="Stajich J.E."/>
            <person name="White M.M."/>
            <person name="Moncalvo J.M."/>
        </authorList>
    </citation>
    <scope>NUCLEOTIDE SEQUENCE [LARGE SCALE GENOMIC DNA]</scope>
    <source>
        <strain evidence="11 13">SC-DP-2</strain>
    </source>
</reference>